<feature type="domain" description="Complementary sex determination N-terminal" evidence="2">
    <location>
        <begin position="30"/>
        <end position="169"/>
    </location>
</feature>
<evidence type="ECO:0000256" key="1">
    <source>
        <dbReference type="SAM" id="MobiDB-lite"/>
    </source>
</evidence>
<feature type="region of interest" description="Disordered" evidence="1">
    <location>
        <begin position="1"/>
        <end position="114"/>
    </location>
</feature>
<evidence type="ECO:0000259" key="2">
    <source>
        <dbReference type="Pfam" id="PF12278"/>
    </source>
</evidence>
<organism evidence="3">
    <name type="scientific">Asobara tabida</name>
    <name type="common">Parasitic wasp</name>
    <dbReference type="NCBI Taxonomy" id="58720"/>
    <lineage>
        <taxon>Eukaryota</taxon>
        <taxon>Metazoa</taxon>
        <taxon>Ecdysozoa</taxon>
        <taxon>Arthropoda</taxon>
        <taxon>Hexapoda</taxon>
        <taxon>Insecta</taxon>
        <taxon>Pterygota</taxon>
        <taxon>Neoptera</taxon>
        <taxon>Endopterygota</taxon>
        <taxon>Hymenoptera</taxon>
        <taxon>Apocrita</taxon>
        <taxon>Ichneumonoidea</taxon>
        <taxon>Braconidae</taxon>
        <taxon>Alysiinae</taxon>
        <taxon>Asobara</taxon>
    </lineage>
</organism>
<feature type="compositionally biased region" description="Basic residues" evidence="1">
    <location>
        <begin position="240"/>
        <end position="255"/>
    </location>
</feature>
<dbReference type="AlphaFoldDB" id="A0A291B0E5"/>
<feature type="compositionally biased region" description="Basic residues" evidence="1">
    <location>
        <begin position="69"/>
        <end position="78"/>
    </location>
</feature>
<evidence type="ECO:0000313" key="3">
    <source>
        <dbReference type="EMBL" id="ATE86741.1"/>
    </source>
</evidence>
<proteinExistence type="evidence at transcript level"/>
<dbReference type="Pfam" id="PF12278">
    <property type="entry name" value="SDP_N"/>
    <property type="match status" value="1"/>
</dbReference>
<dbReference type="EMBL" id="MF074329">
    <property type="protein sequence ID" value="ATE86741.1"/>
    <property type="molecule type" value="mRNA"/>
</dbReference>
<feature type="compositionally biased region" description="Basic and acidic residues" evidence="1">
    <location>
        <begin position="184"/>
        <end position="212"/>
    </location>
</feature>
<reference evidence="3" key="1">
    <citation type="submission" date="2017-05" db="EMBL/GenBank/DDBJ databases">
        <title>Maternal provision of non-sex-specific transformer mRNA in sex determination of the wasp Asobara tabida.</title>
        <authorList>
            <person name="Geuverink E."/>
            <person name="Verhulst E.C."/>
            <person name="van Leussen M."/>
            <person name="van de Zande L."/>
            <person name="Beukeboom L.W."/>
        </authorList>
    </citation>
    <scope>NUCLEOTIDE SEQUENCE</scope>
</reference>
<feature type="compositionally biased region" description="Low complexity" evidence="1">
    <location>
        <begin position="218"/>
        <end position="227"/>
    </location>
</feature>
<name>A0A291B0E5_ASOTA</name>
<feature type="compositionally biased region" description="Basic and acidic residues" evidence="1">
    <location>
        <begin position="256"/>
        <end position="320"/>
    </location>
</feature>
<accession>A0A291B0E5</accession>
<dbReference type="InterPro" id="IPR022063">
    <property type="entry name" value="Sex_determin_N"/>
</dbReference>
<sequence>MRRSGDRSRETRDHREASEHLDEDRVRELERKRKQWRIEQEQRREHEKRKQKMIQEYEEKRARELEQKKQRRRSKTRSRSASPGPRRRRSRSSEGSRSRSTRAPVTLERRGSSSTINIQFFKGNEGTNVNVKELKKIKVNIERDIPNAQGTSELLRDIESLDDIVLKRREGEGSKPIFEREELKVEKNSTQDVRERRTVVAVEEPKKNEKLSQRRSRSLSSDRNSGRNSRRASRHDGRSRSYRRSSSRSRSHKRGDRTSTGHEQRHSSRRSSQDRGREQRHSSPRSSQDRGRDGRSRRPQEADRNLHDYERHSYRNGRGEIPRRPIPLPYAEPMHIPVYYDNSVRPMMMDPMMMMRPPLPGLRGRMPPMLPRFRPPYRPRFIPPEMFRANIPPNQRYGRMF</sequence>
<feature type="compositionally biased region" description="Basic and acidic residues" evidence="1">
    <location>
        <begin position="53"/>
        <end position="68"/>
    </location>
</feature>
<feature type="region of interest" description="Disordered" evidence="1">
    <location>
        <begin position="184"/>
        <end position="320"/>
    </location>
</feature>
<feature type="compositionally biased region" description="Basic and acidic residues" evidence="1">
    <location>
        <begin position="1"/>
        <end position="45"/>
    </location>
</feature>
<protein>
    <submittedName>
        <fullName evidence="3">Transformer female isoform</fullName>
    </submittedName>
</protein>